<dbReference type="OrthoDB" id="1517760at2759"/>
<evidence type="ECO:0000256" key="1">
    <source>
        <dbReference type="ARBA" id="ARBA00022737"/>
    </source>
</evidence>
<feature type="transmembrane region" description="Helical" evidence="4">
    <location>
        <begin position="223"/>
        <end position="243"/>
    </location>
</feature>
<evidence type="ECO:0000313" key="6">
    <source>
        <dbReference type="Proteomes" id="UP000325577"/>
    </source>
</evidence>
<protein>
    <submittedName>
        <fullName evidence="5">Uncharacterized protein</fullName>
    </submittedName>
</protein>
<evidence type="ECO:0000256" key="2">
    <source>
        <dbReference type="ARBA" id="ARBA00023043"/>
    </source>
</evidence>
<organism evidence="5 6">
    <name type="scientific">Nyssa sinensis</name>
    <dbReference type="NCBI Taxonomy" id="561372"/>
    <lineage>
        <taxon>Eukaryota</taxon>
        <taxon>Viridiplantae</taxon>
        <taxon>Streptophyta</taxon>
        <taxon>Embryophyta</taxon>
        <taxon>Tracheophyta</taxon>
        <taxon>Spermatophyta</taxon>
        <taxon>Magnoliopsida</taxon>
        <taxon>eudicotyledons</taxon>
        <taxon>Gunneridae</taxon>
        <taxon>Pentapetalae</taxon>
        <taxon>asterids</taxon>
        <taxon>Cornales</taxon>
        <taxon>Nyssaceae</taxon>
        <taxon>Nyssa</taxon>
    </lineage>
</organism>
<dbReference type="SUPFAM" id="SSF48403">
    <property type="entry name" value="Ankyrin repeat"/>
    <property type="match status" value="1"/>
</dbReference>
<keyword evidence="4" id="KW-0472">Membrane</keyword>
<dbReference type="PROSITE" id="PS50297">
    <property type="entry name" value="ANK_REP_REGION"/>
    <property type="match status" value="1"/>
</dbReference>
<dbReference type="InterPro" id="IPR002110">
    <property type="entry name" value="Ankyrin_rpt"/>
</dbReference>
<dbReference type="Pfam" id="PF12796">
    <property type="entry name" value="Ank_2"/>
    <property type="match status" value="1"/>
</dbReference>
<dbReference type="EMBL" id="CM018037">
    <property type="protein sequence ID" value="KAA8539743.1"/>
    <property type="molecule type" value="Genomic_DNA"/>
</dbReference>
<dbReference type="PROSITE" id="PS50088">
    <property type="entry name" value="ANK_REPEAT"/>
    <property type="match status" value="1"/>
</dbReference>
<proteinExistence type="predicted"/>
<dbReference type="Pfam" id="PF00023">
    <property type="entry name" value="Ank"/>
    <property type="match status" value="1"/>
</dbReference>
<keyword evidence="4" id="KW-0812">Transmembrane</keyword>
<keyword evidence="1" id="KW-0677">Repeat</keyword>
<keyword evidence="6" id="KW-1185">Reference proteome</keyword>
<evidence type="ECO:0000256" key="3">
    <source>
        <dbReference type="PROSITE-ProRule" id="PRU00023"/>
    </source>
</evidence>
<dbReference type="Proteomes" id="UP000325577">
    <property type="component" value="Linkage Group LG14"/>
</dbReference>
<feature type="repeat" description="ANK" evidence="3">
    <location>
        <begin position="42"/>
        <end position="64"/>
    </location>
</feature>
<evidence type="ECO:0000256" key="4">
    <source>
        <dbReference type="SAM" id="Phobius"/>
    </source>
</evidence>
<dbReference type="PANTHER" id="PTHR24186">
    <property type="entry name" value="PROTEIN PHOSPHATASE 1 REGULATORY SUBUNIT"/>
    <property type="match status" value="1"/>
</dbReference>
<name>A0A5J5B975_9ASTE</name>
<dbReference type="PANTHER" id="PTHR24186:SF38">
    <property type="entry name" value="ANKYRIN REPEAT FAMILY PROTEIN"/>
    <property type="match status" value="1"/>
</dbReference>
<dbReference type="AlphaFoldDB" id="A0A5J5B975"/>
<evidence type="ECO:0000313" key="5">
    <source>
        <dbReference type="EMBL" id="KAA8539743.1"/>
    </source>
</evidence>
<reference evidence="5 6" key="1">
    <citation type="submission" date="2019-09" db="EMBL/GenBank/DDBJ databases">
        <title>A chromosome-level genome assembly of the Chinese tupelo Nyssa sinensis.</title>
        <authorList>
            <person name="Yang X."/>
            <person name="Kang M."/>
            <person name="Yang Y."/>
            <person name="Xiong H."/>
            <person name="Wang M."/>
            <person name="Zhang Z."/>
            <person name="Wang Z."/>
            <person name="Wu H."/>
            <person name="Ma T."/>
            <person name="Liu J."/>
            <person name="Xi Z."/>
        </authorList>
    </citation>
    <scope>NUCLEOTIDE SEQUENCE [LARGE SCALE GENOMIC DNA]</scope>
    <source>
        <strain evidence="5">J267</strain>
        <tissue evidence="5">Leaf</tissue>
    </source>
</reference>
<gene>
    <name evidence="5" type="ORF">F0562_026435</name>
</gene>
<dbReference type="Gene3D" id="1.25.40.20">
    <property type="entry name" value="Ankyrin repeat-containing domain"/>
    <property type="match status" value="2"/>
</dbReference>
<dbReference type="InterPro" id="IPR036770">
    <property type="entry name" value="Ankyrin_rpt-contain_sf"/>
</dbReference>
<accession>A0A5J5B975</accession>
<keyword evidence="4" id="KW-1133">Transmembrane helix</keyword>
<sequence>MPESSTKMGSPHFTYPCKEGHLEITKKLIQSNRGLCFLKDKNGRSPLHAAAMKGRVEVTKVLLEDCPESVKDVTATDETCLHIAVVYNKFEVIQYLVKWLGERPDYADLVNQKDLGGNTVLHLAVSRKQLQALKELLTCNPNISKLVTVNAMNHGGFTALDILDVLPYGGKIDMEIDKLLREAGGLRGRDIVSHDNDRRGCYHRQPSHLNSIKYIMRPRKENAHYVLLVTATLLATITYHAAFSSPGIVKEGL</sequence>
<dbReference type="GO" id="GO:0005886">
    <property type="term" value="C:plasma membrane"/>
    <property type="evidence" value="ECO:0007669"/>
    <property type="project" value="TreeGrafter"/>
</dbReference>
<keyword evidence="2 3" id="KW-0040">ANK repeat</keyword>
<dbReference type="SMART" id="SM00248">
    <property type="entry name" value="ANK"/>
    <property type="match status" value="4"/>
</dbReference>